<feature type="compositionally biased region" description="Basic residues" evidence="1">
    <location>
        <begin position="1"/>
        <end position="15"/>
    </location>
</feature>
<dbReference type="InterPro" id="IPR016024">
    <property type="entry name" value="ARM-type_fold"/>
</dbReference>
<protein>
    <submittedName>
        <fullName evidence="2">Transmembrane and coiled-coil domains 6</fullName>
    </submittedName>
</protein>
<dbReference type="Proteomes" id="UP000472264">
    <property type="component" value="Chromosome 10"/>
</dbReference>
<reference evidence="2" key="1">
    <citation type="submission" date="2021-04" db="EMBL/GenBank/DDBJ databases">
        <authorList>
            <consortium name="Wellcome Sanger Institute Data Sharing"/>
        </authorList>
    </citation>
    <scope>NUCLEOTIDE SEQUENCE [LARGE SCALE GENOMIC DNA]</scope>
</reference>
<dbReference type="SUPFAM" id="SSF48371">
    <property type="entry name" value="ARM repeat"/>
    <property type="match status" value="1"/>
</dbReference>
<dbReference type="Gene3D" id="1.25.10.10">
    <property type="entry name" value="Leucine-rich Repeat Variant"/>
    <property type="match status" value="1"/>
</dbReference>
<gene>
    <name evidence="2" type="primary">tmco6</name>
</gene>
<evidence type="ECO:0000256" key="1">
    <source>
        <dbReference type="SAM" id="MobiDB-lite"/>
    </source>
</evidence>
<organism evidence="2 3">
    <name type="scientific">Echeneis naucrates</name>
    <name type="common">Live sharksucker</name>
    <dbReference type="NCBI Taxonomy" id="173247"/>
    <lineage>
        <taxon>Eukaryota</taxon>
        <taxon>Metazoa</taxon>
        <taxon>Chordata</taxon>
        <taxon>Craniata</taxon>
        <taxon>Vertebrata</taxon>
        <taxon>Euteleostomi</taxon>
        <taxon>Actinopterygii</taxon>
        <taxon>Neopterygii</taxon>
        <taxon>Teleostei</taxon>
        <taxon>Neoteleostei</taxon>
        <taxon>Acanthomorphata</taxon>
        <taxon>Carangaria</taxon>
        <taxon>Carangiformes</taxon>
        <taxon>Echeneidae</taxon>
        <taxon>Echeneis</taxon>
    </lineage>
</organism>
<accession>A0A665T982</accession>
<dbReference type="SMART" id="SM00185">
    <property type="entry name" value="ARM"/>
    <property type="match status" value="5"/>
</dbReference>
<sequence>MWRLNKARYKPHRHGGSLEELRSKRREQEKALRQARRERQLVSKRLLLSEDEELGEADMDTILFHKLQHSKPEREAHLKTLSKVLRDASAQLIFIKQENAMHLLVSLLTGSNAQCRLHAVRCLHELSHSPHATVAPACLPATPYLLTYLSGQSTKFTELCLYTLGNLCPDNDVLKEKLLAQGIIPALANCIEVTEYDSLRGHINMMVLASSLPSHLLSVLTPDPQFGLAPAIECAWCLHYLACSTDGNRQLLAQGALVQCSSLLVSLGGAIVEGNKDEGIELLVCPLLRCVGNLLSLCPVEKLTTQVGDVQLVVALCALLQAYVHTQPALARECAWVLNNLTAHSSALCSTLLTHNLIPGLIQLLSFSKGINTMILRVLANIAHKKQEFCVQLVQLGIMSALCATLKMANQEMVTLGLEVLFMLLWCFPTAIQYNSDGEMRRRAAYLLDHHLLSCSSECTVGTLSD</sequence>
<dbReference type="OMA" id="TLGNICP"/>
<feature type="compositionally biased region" description="Basic and acidic residues" evidence="1">
    <location>
        <begin position="16"/>
        <end position="26"/>
    </location>
</feature>
<dbReference type="InterPro" id="IPR011989">
    <property type="entry name" value="ARM-like"/>
</dbReference>
<dbReference type="PANTHER" id="PTHR16356">
    <property type="entry name" value="TRANSMEMBRANE AND COILED-COIL DOMAIN-CONTAINING PROTEIN 6 TMCO6"/>
    <property type="match status" value="1"/>
</dbReference>
<reference evidence="2" key="3">
    <citation type="submission" date="2025-09" db="UniProtKB">
        <authorList>
            <consortium name="Ensembl"/>
        </authorList>
    </citation>
    <scope>IDENTIFICATION</scope>
</reference>
<dbReference type="PANTHER" id="PTHR16356:SF1">
    <property type="entry name" value="TRANSMEMBRANE AND COILED-COIL DOMAIN-CONTAINING PROTEIN 6"/>
    <property type="match status" value="1"/>
</dbReference>
<dbReference type="InterPro" id="IPR000225">
    <property type="entry name" value="Armadillo"/>
</dbReference>
<feature type="region of interest" description="Disordered" evidence="1">
    <location>
        <begin position="1"/>
        <end position="26"/>
    </location>
</feature>
<evidence type="ECO:0000313" key="2">
    <source>
        <dbReference type="Ensembl" id="ENSENLP00000006384.1"/>
    </source>
</evidence>
<proteinExistence type="predicted"/>
<reference evidence="2" key="2">
    <citation type="submission" date="2025-08" db="UniProtKB">
        <authorList>
            <consortium name="Ensembl"/>
        </authorList>
    </citation>
    <scope>IDENTIFICATION</scope>
</reference>
<name>A0A665T982_ECHNA</name>
<dbReference type="Ensembl" id="ENSENLT00000006667.1">
    <property type="protein sequence ID" value="ENSENLP00000006384.1"/>
    <property type="gene ID" value="ENSENLG00000003041.1"/>
</dbReference>
<evidence type="ECO:0000313" key="3">
    <source>
        <dbReference type="Proteomes" id="UP000472264"/>
    </source>
</evidence>
<dbReference type="AlphaFoldDB" id="A0A665T982"/>
<dbReference type="InParanoid" id="A0A665T982"/>
<keyword evidence="3" id="KW-1185">Reference proteome</keyword>